<evidence type="ECO:0008006" key="3">
    <source>
        <dbReference type="Google" id="ProtNLM"/>
    </source>
</evidence>
<dbReference type="EMBL" id="CP011519">
    <property type="protein sequence ID" value="ANJ86808.1"/>
    <property type="molecule type" value="Genomic_DNA"/>
</dbReference>
<geneLocation type="plasmid" evidence="1 2">
    <name>pPO70-2</name>
</geneLocation>
<gene>
    <name evidence="1" type="ORF">MB84_31560</name>
</gene>
<reference evidence="1" key="1">
    <citation type="submission" date="2016-06" db="EMBL/GenBank/DDBJ databases">
        <title>Pandoraea oxalativorans DSM 23570 Genome Sequencing.</title>
        <authorList>
            <person name="Ee R."/>
            <person name="Lim Y.-L."/>
            <person name="Yong D."/>
            <person name="Yin W.-F."/>
            <person name="Chan K.-G."/>
        </authorList>
    </citation>
    <scope>NUCLEOTIDE SEQUENCE</scope>
    <source>
        <strain evidence="1">DSM 23570</strain>
        <plasmid evidence="1">pPO70-2</plasmid>
    </source>
</reference>
<name>A0A192B125_9BURK</name>
<dbReference type="RefSeq" id="WP_052654638.1">
    <property type="nucleotide sequence ID" value="NZ_CP011519.2"/>
</dbReference>
<dbReference type="Proteomes" id="UP000035050">
    <property type="component" value="Plasmid pPO70-2"/>
</dbReference>
<dbReference type="OrthoDB" id="41724at2"/>
<sequence>MLFRYRSTASRHGLALAIDNGACWTDQLEVEGGAGEFSYPALIGVDGALYLTYTWNRKNIAFRVLREA</sequence>
<organism evidence="1 2">
    <name type="scientific">Pandoraea oxalativorans</name>
    <dbReference type="NCBI Taxonomy" id="573737"/>
    <lineage>
        <taxon>Bacteria</taxon>
        <taxon>Pseudomonadati</taxon>
        <taxon>Pseudomonadota</taxon>
        <taxon>Betaproteobacteria</taxon>
        <taxon>Burkholderiales</taxon>
        <taxon>Burkholderiaceae</taxon>
        <taxon>Pandoraea</taxon>
    </lineage>
</organism>
<dbReference type="AlphaFoldDB" id="A0A192B125"/>
<dbReference type="KEGG" id="pox:MB84_31560"/>
<evidence type="ECO:0000313" key="2">
    <source>
        <dbReference type="Proteomes" id="UP000035050"/>
    </source>
</evidence>
<accession>A0A192B125</accession>
<keyword evidence="1" id="KW-0614">Plasmid</keyword>
<evidence type="ECO:0000313" key="1">
    <source>
        <dbReference type="EMBL" id="ANJ86808.1"/>
    </source>
</evidence>
<protein>
    <recommendedName>
        <fullName evidence="3">Sialidase domain-containing protein</fullName>
    </recommendedName>
</protein>
<dbReference type="SUPFAM" id="SSF50939">
    <property type="entry name" value="Sialidases"/>
    <property type="match status" value="1"/>
</dbReference>
<dbReference type="InterPro" id="IPR036278">
    <property type="entry name" value="Sialidase_sf"/>
</dbReference>
<keyword evidence="2" id="KW-1185">Reference proteome</keyword>
<proteinExistence type="predicted"/>